<dbReference type="InterPro" id="IPR013702">
    <property type="entry name" value="FIST_domain_N"/>
</dbReference>
<dbReference type="InterPro" id="IPR019494">
    <property type="entry name" value="FIST_C"/>
</dbReference>
<feature type="domain" description="FIST C-domain" evidence="2">
    <location>
        <begin position="210"/>
        <end position="355"/>
    </location>
</feature>
<dbReference type="EMBL" id="JADEXQ010000115">
    <property type="protein sequence ID" value="MBE9032639.1"/>
    <property type="molecule type" value="Genomic_DNA"/>
</dbReference>
<evidence type="ECO:0000259" key="1">
    <source>
        <dbReference type="SMART" id="SM00897"/>
    </source>
</evidence>
<evidence type="ECO:0000313" key="4">
    <source>
        <dbReference type="Proteomes" id="UP000625316"/>
    </source>
</evidence>
<name>A0A928VUU4_9CYAN</name>
<sequence>MLFNPLDIAAVVNWAKTYQHSQEVLVLLVAANSQHQIPELLRALQQHNIACIGGLFTQVIYGAQTFETGCVATCLKSWRSPIMVRDLITPKISLTSLPQLEDLPENQTLAVFADADSPYLAEFLNQLYDRFSNRVQYFGGGAGLLGELSPAEQQCVFTTADGLAKNAAVLAFIDHPGSVSANHGWKRLHGPLIATRTEGNVLLELNWQPAFEVYQSVIESHTGQVIQPADLGTNVSLGFPFGMLKQDAEDIVRLPIDMIPEGGVVCVGGIQPNCVVHILQGQQDAVLAAAHQTMANCSRRMLAAVNHKIVIDCVTRYWFLADRYAEELQAMEQGLASLGKSKVIGALSKGEIASTGLAYLEMLNKSIAVGTFA</sequence>
<dbReference type="RefSeq" id="WP_264327459.1">
    <property type="nucleotide sequence ID" value="NZ_JADEXQ010000115.1"/>
</dbReference>
<gene>
    <name evidence="3" type="ORF">IQ266_23150</name>
</gene>
<dbReference type="PANTHER" id="PTHR40252:SF2">
    <property type="entry name" value="BLR0328 PROTEIN"/>
    <property type="match status" value="1"/>
</dbReference>
<feature type="domain" description="FIST" evidence="1">
    <location>
        <begin position="23"/>
        <end position="209"/>
    </location>
</feature>
<comment type="caution">
    <text evidence="3">The sequence shown here is derived from an EMBL/GenBank/DDBJ whole genome shotgun (WGS) entry which is preliminary data.</text>
</comment>
<keyword evidence="4" id="KW-1185">Reference proteome</keyword>
<reference evidence="3" key="1">
    <citation type="submission" date="2020-10" db="EMBL/GenBank/DDBJ databases">
        <authorList>
            <person name="Castelo-Branco R."/>
            <person name="Eusebio N."/>
            <person name="Adriana R."/>
            <person name="Vieira A."/>
            <person name="Brugerolle De Fraissinette N."/>
            <person name="Rezende De Castro R."/>
            <person name="Schneider M.P."/>
            <person name="Vasconcelos V."/>
            <person name="Leao P.N."/>
        </authorList>
    </citation>
    <scope>NUCLEOTIDE SEQUENCE</scope>
    <source>
        <strain evidence="3">LEGE 11480</strain>
    </source>
</reference>
<dbReference type="Pfam" id="PF08495">
    <property type="entry name" value="FIST"/>
    <property type="match status" value="1"/>
</dbReference>
<accession>A0A928VUU4</accession>
<dbReference type="AlphaFoldDB" id="A0A928VUU4"/>
<evidence type="ECO:0000313" key="3">
    <source>
        <dbReference type="EMBL" id="MBE9032639.1"/>
    </source>
</evidence>
<organism evidence="3 4">
    <name type="scientific">Romeriopsis navalis LEGE 11480</name>
    <dbReference type="NCBI Taxonomy" id="2777977"/>
    <lineage>
        <taxon>Bacteria</taxon>
        <taxon>Bacillati</taxon>
        <taxon>Cyanobacteriota</taxon>
        <taxon>Cyanophyceae</taxon>
        <taxon>Leptolyngbyales</taxon>
        <taxon>Leptolyngbyaceae</taxon>
        <taxon>Romeriopsis</taxon>
        <taxon>Romeriopsis navalis</taxon>
    </lineage>
</organism>
<dbReference type="Pfam" id="PF10442">
    <property type="entry name" value="FIST_C"/>
    <property type="match status" value="1"/>
</dbReference>
<dbReference type="SMART" id="SM00897">
    <property type="entry name" value="FIST"/>
    <property type="match status" value="1"/>
</dbReference>
<protein>
    <submittedName>
        <fullName evidence="3">FIST C-terminal domain-containing protein</fullName>
    </submittedName>
</protein>
<dbReference type="PANTHER" id="PTHR40252">
    <property type="entry name" value="BLR0328 PROTEIN"/>
    <property type="match status" value="1"/>
</dbReference>
<dbReference type="Proteomes" id="UP000625316">
    <property type="component" value="Unassembled WGS sequence"/>
</dbReference>
<evidence type="ECO:0000259" key="2">
    <source>
        <dbReference type="SMART" id="SM01204"/>
    </source>
</evidence>
<dbReference type="SMART" id="SM01204">
    <property type="entry name" value="FIST_C"/>
    <property type="match status" value="1"/>
</dbReference>
<proteinExistence type="predicted"/>